<evidence type="ECO:0000256" key="7">
    <source>
        <dbReference type="ARBA" id="ARBA00023027"/>
    </source>
</evidence>
<evidence type="ECO:0000259" key="10">
    <source>
        <dbReference type="Pfam" id="PF13905"/>
    </source>
</evidence>
<protein>
    <recommendedName>
        <fullName evidence="1">protein-disulfide reductase</fullName>
        <ecNumber evidence="1">1.8.1.8</ecNumber>
    </recommendedName>
</protein>
<keyword evidence="2" id="KW-0479">Metal-binding</keyword>
<accession>A0A815JDL8</accession>
<dbReference type="EC" id="1.8.1.8" evidence="1"/>
<dbReference type="SUPFAM" id="SSF52833">
    <property type="entry name" value="Thioredoxin-like"/>
    <property type="match status" value="1"/>
</dbReference>
<dbReference type="PANTHER" id="PTHR13871">
    <property type="entry name" value="THIOREDOXIN"/>
    <property type="match status" value="1"/>
</dbReference>
<dbReference type="AlphaFoldDB" id="A0A815JDL8"/>
<feature type="domain" description="Thioredoxin-like fold" evidence="10">
    <location>
        <begin position="244"/>
        <end position="302"/>
    </location>
</feature>
<evidence type="ECO:0000313" key="11">
    <source>
        <dbReference type="EMBL" id="CAF1377732.1"/>
    </source>
</evidence>
<dbReference type="Gene3D" id="3.30.60.90">
    <property type="match status" value="1"/>
</dbReference>
<evidence type="ECO:0000256" key="8">
    <source>
        <dbReference type="ARBA" id="ARBA00047388"/>
    </source>
</evidence>
<dbReference type="GO" id="GO:0047134">
    <property type="term" value="F:protein-disulfide reductase [NAD(P)H] activity"/>
    <property type="evidence" value="ECO:0007669"/>
    <property type="project" value="UniProtKB-EC"/>
</dbReference>
<dbReference type="InterPro" id="IPR036249">
    <property type="entry name" value="Thioredoxin-like_sf"/>
</dbReference>
<feature type="domain" description="Thioredoxin-like fold" evidence="10">
    <location>
        <begin position="35"/>
        <end position="128"/>
    </location>
</feature>
<dbReference type="Gene3D" id="3.40.30.10">
    <property type="entry name" value="Glutaredoxin"/>
    <property type="match status" value="2"/>
</dbReference>
<comment type="catalytic activity">
    <reaction evidence="9">
        <text>[protein]-dithiol + NADP(+) = [protein]-disulfide + NADPH + H(+)</text>
        <dbReference type="Rhea" id="RHEA:18753"/>
        <dbReference type="Rhea" id="RHEA-COMP:10593"/>
        <dbReference type="Rhea" id="RHEA-COMP:10594"/>
        <dbReference type="ChEBI" id="CHEBI:15378"/>
        <dbReference type="ChEBI" id="CHEBI:29950"/>
        <dbReference type="ChEBI" id="CHEBI:50058"/>
        <dbReference type="ChEBI" id="CHEBI:57783"/>
        <dbReference type="ChEBI" id="CHEBI:58349"/>
        <dbReference type="EC" id="1.8.1.8"/>
    </reaction>
</comment>
<keyword evidence="5" id="KW-0862">Zinc</keyword>
<evidence type="ECO:0000256" key="2">
    <source>
        <dbReference type="ARBA" id="ARBA00022723"/>
    </source>
</evidence>
<reference evidence="11" key="1">
    <citation type="submission" date="2021-02" db="EMBL/GenBank/DDBJ databases">
        <authorList>
            <person name="Nowell W R."/>
        </authorList>
    </citation>
    <scope>NUCLEOTIDE SEQUENCE</scope>
</reference>
<evidence type="ECO:0000256" key="6">
    <source>
        <dbReference type="ARBA" id="ARBA00023002"/>
    </source>
</evidence>
<evidence type="ECO:0000256" key="9">
    <source>
        <dbReference type="ARBA" id="ARBA00047804"/>
    </source>
</evidence>
<name>A0A815JDL8_9BILA</name>
<dbReference type="Proteomes" id="UP000663864">
    <property type="component" value="Unassembled WGS sequence"/>
</dbReference>
<dbReference type="SUPFAM" id="SSF57850">
    <property type="entry name" value="RING/U-box"/>
    <property type="match status" value="2"/>
</dbReference>
<evidence type="ECO:0000313" key="12">
    <source>
        <dbReference type="Proteomes" id="UP000663864"/>
    </source>
</evidence>
<dbReference type="InterPro" id="IPR043145">
    <property type="entry name" value="Znf_ZZ_sf"/>
</dbReference>
<evidence type="ECO:0000256" key="5">
    <source>
        <dbReference type="ARBA" id="ARBA00022833"/>
    </source>
</evidence>
<keyword evidence="3" id="KW-0677">Repeat</keyword>
<comment type="caution">
    <text evidence="11">The sequence shown here is derived from an EMBL/GenBank/DDBJ whole genome shotgun (WGS) entry which is preliminary data.</text>
</comment>
<dbReference type="Pfam" id="PF13905">
    <property type="entry name" value="Thioredoxin_8"/>
    <property type="match status" value="2"/>
</dbReference>
<dbReference type="InterPro" id="IPR052259">
    <property type="entry name" value="Nucleoredoxin-like"/>
</dbReference>
<evidence type="ECO:0000256" key="3">
    <source>
        <dbReference type="ARBA" id="ARBA00022737"/>
    </source>
</evidence>
<comment type="catalytic activity">
    <reaction evidence="8">
        <text>[protein]-dithiol + NAD(+) = [protein]-disulfide + NADH + H(+)</text>
        <dbReference type="Rhea" id="RHEA:18749"/>
        <dbReference type="Rhea" id="RHEA-COMP:10593"/>
        <dbReference type="Rhea" id="RHEA-COMP:10594"/>
        <dbReference type="ChEBI" id="CHEBI:15378"/>
        <dbReference type="ChEBI" id="CHEBI:29950"/>
        <dbReference type="ChEBI" id="CHEBI:50058"/>
        <dbReference type="ChEBI" id="CHEBI:57540"/>
        <dbReference type="ChEBI" id="CHEBI:57945"/>
        <dbReference type="EC" id="1.8.1.8"/>
    </reaction>
</comment>
<evidence type="ECO:0000256" key="1">
    <source>
        <dbReference type="ARBA" id="ARBA00012612"/>
    </source>
</evidence>
<dbReference type="GO" id="GO:0008270">
    <property type="term" value="F:zinc ion binding"/>
    <property type="evidence" value="ECO:0007669"/>
    <property type="project" value="UniProtKB-KW"/>
</dbReference>
<proteinExistence type="predicted"/>
<dbReference type="InterPro" id="IPR012336">
    <property type="entry name" value="Thioredoxin-like_fold"/>
</dbReference>
<gene>
    <name evidence="11" type="ORF">ZHD862_LOCUS31951</name>
</gene>
<dbReference type="PANTHER" id="PTHR13871:SF96">
    <property type="entry name" value="THIOREDOXIN DOMAIN-CONTAINING PROTEIN"/>
    <property type="match status" value="1"/>
</dbReference>
<evidence type="ECO:0000256" key="4">
    <source>
        <dbReference type="ARBA" id="ARBA00022771"/>
    </source>
</evidence>
<dbReference type="EMBL" id="CAJNOT010003325">
    <property type="protein sequence ID" value="CAF1377732.1"/>
    <property type="molecule type" value="Genomic_DNA"/>
</dbReference>
<keyword evidence="4" id="KW-0863">Zinc-finger</keyword>
<sequence length="381" mass="44332">MLRTTTLNELLGEQLLEHNESNNELNQISINELNGKGVGLYFATYSSSACRNFTPKLAAYYKGFNSNDEIEKKLEIVYISYDKDQATFDEHFKKMPWKALPFSDRDRAKTLHDKFHVKDIPTLTMLSSIREVFDFDGKRLFRSRESRDDEYVWDGIIFHQCYMSPIIGSRHGCIEKEECYVDLCETCLPKTKHEHPIIEYLIPKRQYSFEQLFKTVSHLLNPNSEEKIETKTIWENGVKSQANSLPFRIVLVSSDYDKQSFHEYRSKMPWPAIPLGSSHLLHTYFQSCYIPRFYIVSSDGKVLSRRGVDDVTRKSIEALKTWIQGETVAPRTADEFEWDDVSCNGCNMNPIIGQRYRCSTCEKKGHEHPLELVPQSTEDED</sequence>
<organism evidence="11 12">
    <name type="scientific">Rotaria sordida</name>
    <dbReference type="NCBI Taxonomy" id="392033"/>
    <lineage>
        <taxon>Eukaryota</taxon>
        <taxon>Metazoa</taxon>
        <taxon>Spiralia</taxon>
        <taxon>Gnathifera</taxon>
        <taxon>Rotifera</taxon>
        <taxon>Eurotatoria</taxon>
        <taxon>Bdelloidea</taxon>
        <taxon>Philodinida</taxon>
        <taxon>Philodinidae</taxon>
        <taxon>Rotaria</taxon>
    </lineage>
</organism>
<keyword evidence="7" id="KW-0520">NAD</keyword>
<keyword evidence="6" id="KW-0560">Oxidoreductase</keyword>